<dbReference type="PANTHER" id="PTHR24208:SF128">
    <property type="entry name" value="LIM3, ISOFORM G"/>
    <property type="match status" value="1"/>
</dbReference>
<accession>A0A914VEB4</accession>
<dbReference type="FunFam" id="2.10.110.10:FF:000006">
    <property type="entry name" value="LIM homeobox transcription factor 1-beta"/>
    <property type="match status" value="1"/>
</dbReference>
<reference evidence="12" key="1">
    <citation type="submission" date="2022-11" db="UniProtKB">
        <authorList>
            <consortium name="WormBaseParasite"/>
        </authorList>
    </citation>
    <scope>IDENTIFICATION</scope>
</reference>
<dbReference type="GO" id="GO:0005634">
    <property type="term" value="C:nucleus"/>
    <property type="evidence" value="ECO:0007669"/>
    <property type="project" value="UniProtKB-SubCell"/>
</dbReference>
<dbReference type="Proteomes" id="UP000887566">
    <property type="component" value="Unplaced"/>
</dbReference>
<organism evidence="11 12">
    <name type="scientific">Plectus sambesii</name>
    <dbReference type="NCBI Taxonomy" id="2011161"/>
    <lineage>
        <taxon>Eukaryota</taxon>
        <taxon>Metazoa</taxon>
        <taxon>Ecdysozoa</taxon>
        <taxon>Nematoda</taxon>
        <taxon>Chromadorea</taxon>
        <taxon>Plectida</taxon>
        <taxon>Plectina</taxon>
        <taxon>Plectoidea</taxon>
        <taxon>Plectidae</taxon>
        <taxon>Plectus</taxon>
    </lineage>
</organism>
<dbReference type="GO" id="GO:0030182">
    <property type="term" value="P:neuron differentiation"/>
    <property type="evidence" value="ECO:0007669"/>
    <property type="project" value="TreeGrafter"/>
</dbReference>
<dbReference type="AlphaFoldDB" id="A0A914VEB4"/>
<feature type="domain" description="LIM zinc-binding" evidence="10">
    <location>
        <begin position="121"/>
        <end position="184"/>
    </location>
</feature>
<dbReference type="PROSITE" id="PS00478">
    <property type="entry name" value="LIM_DOMAIN_1"/>
    <property type="match status" value="1"/>
</dbReference>
<keyword evidence="11" id="KW-1185">Reference proteome</keyword>
<dbReference type="PROSITE" id="PS50023">
    <property type="entry name" value="LIM_DOMAIN_2"/>
    <property type="match status" value="2"/>
</dbReference>
<dbReference type="InterPro" id="IPR001781">
    <property type="entry name" value="Znf_LIM"/>
</dbReference>
<evidence type="ECO:0000256" key="1">
    <source>
        <dbReference type="ARBA" id="ARBA00004123"/>
    </source>
</evidence>
<evidence type="ECO:0000256" key="8">
    <source>
        <dbReference type="ARBA" id="ARBA00023242"/>
    </source>
</evidence>
<dbReference type="FunFam" id="2.10.110.10:FF:000032">
    <property type="entry name" value="LIM/homeobox protein Lhx3"/>
    <property type="match status" value="1"/>
</dbReference>
<evidence type="ECO:0000256" key="3">
    <source>
        <dbReference type="ARBA" id="ARBA00022737"/>
    </source>
</evidence>
<evidence type="ECO:0000313" key="12">
    <source>
        <dbReference type="WBParaSite" id="PSAMB.scaffold1849size27279.g15255.t1"/>
    </source>
</evidence>
<evidence type="ECO:0000313" key="11">
    <source>
        <dbReference type="Proteomes" id="UP000887566"/>
    </source>
</evidence>
<dbReference type="SUPFAM" id="SSF57716">
    <property type="entry name" value="Glucocorticoid receptor-like (DNA-binding domain)"/>
    <property type="match status" value="2"/>
</dbReference>
<keyword evidence="8" id="KW-0539">Nucleus</keyword>
<evidence type="ECO:0000256" key="6">
    <source>
        <dbReference type="ARBA" id="ARBA00023125"/>
    </source>
</evidence>
<evidence type="ECO:0000256" key="9">
    <source>
        <dbReference type="PROSITE-ProRule" id="PRU00125"/>
    </source>
</evidence>
<evidence type="ECO:0000256" key="5">
    <source>
        <dbReference type="ARBA" id="ARBA00023038"/>
    </source>
</evidence>
<keyword evidence="7" id="KW-0371">Homeobox</keyword>
<dbReference type="PANTHER" id="PTHR24208">
    <property type="entry name" value="LIM/HOMEOBOX PROTEIN LHX"/>
    <property type="match status" value="1"/>
</dbReference>
<comment type="subcellular location">
    <subcellularLocation>
        <location evidence="1">Nucleus</location>
    </subcellularLocation>
</comment>
<dbReference type="GO" id="GO:0046872">
    <property type="term" value="F:metal ion binding"/>
    <property type="evidence" value="ECO:0007669"/>
    <property type="project" value="UniProtKB-KW"/>
</dbReference>
<dbReference type="WBParaSite" id="PSAMB.scaffold1849size27279.g15255.t1">
    <property type="protein sequence ID" value="PSAMB.scaffold1849size27279.g15255.t1"/>
    <property type="gene ID" value="PSAMB.scaffold1849size27279.g15255"/>
</dbReference>
<dbReference type="SMART" id="SM00132">
    <property type="entry name" value="LIM"/>
    <property type="match status" value="2"/>
</dbReference>
<dbReference type="Gene3D" id="2.10.110.10">
    <property type="entry name" value="Cysteine Rich Protein"/>
    <property type="match status" value="2"/>
</dbReference>
<evidence type="ECO:0000256" key="2">
    <source>
        <dbReference type="ARBA" id="ARBA00022723"/>
    </source>
</evidence>
<proteinExistence type="predicted"/>
<protein>
    <submittedName>
        <fullName evidence="12">LIM zinc-binding domain-containing protein</fullName>
    </submittedName>
</protein>
<evidence type="ECO:0000259" key="10">
    <source>
        <dbReference type="PROSITE" id="PS50023"/>
    </source>
</evidence>
<evidence type="ECO:0000256" key="4">
    <source>
        <dbReference type="ARBA" id="ARBA00022833"/>
    </source>
</evidence>
<keyword evidence="2 9" id="KW-0479">Metal-binding</keyword>
<feature type="domain" description="LIM zinc-binding" evidence="10">
    <location>
        <begin position="61"/>
        <end position="120"/>
    </location>
</feature>
<keyword evidence="5 9" id="KW-0440">LIM domain</keyword>
<name>A0A914VEB4_9BILA</name>
<dbReference type="GO" id="GO:0000977">
    <property type="term" value="F:RNA polymerase II transcription regulatory region sequence-specific DNA binding"/>
    <property type="evidence" value="ECO:0007669"/>
    <property type="project" value="TreeGrafter"/>
</dbReference>
<evidence type="ECO:0000256" key="7">
    <source>
        <dbReference type="ARBA" id="ARBA00023155"/>
    </source>
</evidence>
<dbReference type="GO" id="GO:0000981">
    <property type="term" value="F:DNA-binding transcription factor activity, RNA polymerase II-specific"/>
    <property type="evidence" value="ECO:0007669"/>
    <property type="project" value="TreeGrafter"/>
</dbReference>
<keyword evidence="3" id="KW-0677">Repeat</keyword>
<keyword evidence="4 9" id="KW-0862">Zinc</keyword>
<keyword evidence="6" id="KW-0238">DNA-binding</keyword>
<sequence>MTSATGEAARSTIRPAVRSTAADGRSVMTELLELQPPVRAMDTSTGSSSPVDIKPENTILCTCMECQDPIRDKFILKVVDNAYHATCLRCSECAEPLTTKCFIKDDAVYCKDDFYKKFGTKCSYCDDGIAPQSVIRKANEHVYHMQCFKCIICKREMATGEEFYLIPADGRLVCKADYESAKNKGELR</sequence>
<dbReference type="Pfam" id="PF00412">
    <property type="entry name" value="LIM"/>
    <property type="match status" value="2"/>
</dbReference>
<dbReference type="InterPro" id="IPR050453">
    <property type="entry name" value="LIM_Homeobox_TF"/>
</dbReference>